<dbReference type="OrthoDB" id="8266206at2"/>
<name>A0A1V4I0Z1_NITVU</name>
<dbReference type="Proteomes" id="UP000189940">
    <property type="component" value="Unassembled WGS sequence"/>
</dbReference>
<organism evidence="1 2">
    <name type="scientific">Nitrobacter vulgaris</name>
    <dbReference type="NCBI Taxonomy" id="29421"/>
    <lineage>
        <taxon>Bacteria</taxon>
        <taxon>Pseudomonadati</taxon>
        <taxon>Pseudomonadota</taxon>
        <taxon>Alphaproteobacteria</taxon>
        <taxon>Hyphomicrobiales</taxon>
        <taxon>Nitrobacteraceae</taxon>
        <taxon>Nitrobacter</taxon>
    </lineage>
</organism>
<dbReference type="STRING" id="29421.B2M20_05085"/>
<dbReference type="EMBL" id="MWPQ01000023">
    <property type="protein sequence ID" value="OPH83785.1"/>
    <property type="molecule type" value="Genomic_DNA"/>
</dbReference>
<gene>
    <name evidence="1" type="ORF">B2M20_05085</name>
</gene>
<reference evidence="1 2" key="1">
    <citation type="submission" date="2017-02" db="EMBL/GenBank/DDBJ databases">
        <title>Genome sequence of the nitrite-oxidizing bacterium Nitrobacter vulgaris strain Ab1.</title>
        <authorList>
            <person name="Mellbye B.L."/>
            <person name="Davis E.W."/>
            <person name="Spieck E."/>
            <person name="Chang J.H."/>
            <person name="Bottomley P.J."/>
            <person name="Sayavedra-Soto L.A."/>
        </authorList>
    </citation>
    <scope>NUCLEOTIDE SEQUENCE [LARGE SCALE GENOMIC DNA]</scope>
    <source>
        <strain evidence="1 2">Ab1</strain>
    </source>
</reference>
<sequence length="109" mass="11218">MERSITEHNGAGFGEDYLFVSAPGAMGVFQFERIAKMAEELDSVIEALSSAKLSLSKAVEQMTTGTAASSLSEAQLSRLKALSDQNTGCQNSGCGGAEAALAAKAGGRK</sequence>
<evidence type="ECO:0000313" key="1">
    <source>
        <dbReference type="EMBL" id="OPH83785.1"/>
    </source>
</evidence>
<dbReference type="AlphaFoldDB" id="A0A1V4I0Z1"/>
<proteinExistence type="predicted"/>
<keyword evidence="2" id="KW-1185">Reference proteome</keyword>
<accession>A0A1V4I0Z1</accession>
<comment type="caution">
    <text evidence="1">The sequence shown here is derived from an EMBL/GenBank/DDBJ whole genome shotgun (WGS) entry which is preliminary data.</text>
</comment>
<dbReference type="RefSeq" id="WP_079445993.1">
    <property type="nucleotide sequence ID" value="NZ_MWPQ01000023.1"/>
</dbReference>
<protein>
    <submittedName>
        <fullName evidence="1">Uncharacterized protein</fullName>
    </submittedName>
</protein>
<evidence type="ECO:0000313" key="2">
    <source>
        <dbReference type="Proteomes" id="UP000189940"/>
    </source>
</evidence>